<accession>A0A2H0BVQ6</accession>
<feature type="transmembrane region" description="Helical" evidence="1">
    <location>
        <begin position="263"/>
        <end position="281"/>
    </location>
</feature>
<feature type="transmembrane region" description="Helical" evidence="1">
    <location>
        <begin position="481"/>
        <end position="499"/>
    </location>
</feature>
<name>A0A2H0BVQ6_9BACT</name>
<dbReference type="PANTHER" id="PTHR38434:SF1">
    <property type="entry name" value="BLL2549 PROTEIN"/>
    <property type="match status" value="1"/>
</dbReference>
<dbReference type="Proteomes" id="UP000231246">
    <property type="component" value="Unassembled WGS sequence"/>
</dbReference>
<dbReference type="Pfam" id="PF10101">
    <property type="entry name" value="DUF2339"/>
    <property type="match status" value="1"/>
</dbReference>
<feature type="transmembrane region" description="Helical" evidence="1">
    <location>
        <begin position="511"/>
        <end position="530"/>
    </location>
</feature>
<organism evidence="2 3">
    <name type="scientific">Candidatus Roizmanbacteria bacterium CG22_combo_CG10-13_8_21_14_all_38_20</name>
    <dbReference type="NCBI Taxonomy" id="1974862"/>
    <lineage>
        <taxon>Bacteria</taxon>
        <taxon>Candidatus Roizmaniibacteriota</taxon>
    </lineage>
</organism>
<proteinExistence type="predicted"/>
<feature type="transmembrane region" description="Helical" evidence="1">
    <location>
        <begin position="340"/>
        <end position="359"/>
    </location>
</feature>
<feature type="transmembrane region" description="Helical" evidence="1">
    <location>
        <begin position="72"/>
        <end position="90"/>
    </location>
</feature>
<reference evidence="2 3" key="1">
    <citation type="submission" date="2017-09" db="EMBL/GenBank/DDBJ databases">
        <title>Depth-based differentiation of microbial function through sediment-hosted aquifers and enrichment of novel symbionts in the deep terrestrial subsurface.</title>
        <authorList>
            <person name="Probst A.J."/>
            <person name="Ladd B."/>
            <person name="Jarett J.K."/>
            <person name="Geller-Mcgrath D.E."/>
            <person name="Sieber C.M."/>
            <person name="Emerson J.B."/>
            <person name="Anantharaman K."/>
            <person name="Thomas B.C."/>
            <person name="Malmstrom R."/>
            <person name="Stieglmeier M."/>
            <person name="Klingl A."/>
            <person name="Woyke T."/>
            <person name="Ryan C.M."/>
            <person name="Banfield J.F."/>
        </authorList>
    </citation>
    <scope>NUCLEOTIDE SEQUENCE [LARGE SCALE GENOMIC DNA]</scope>
    <source>
        <strain evidence="2">CG22_combo_CG10-13_8_21_14_all_38_20</strain>
    </source>
</reference>
<protein>
    <recommendedName>
        <fullName evidence="4">DUF2339 domain-containing protein</fullName>
    </recommendedName>
</protein>
<dbReference type="EMBL" id="PCTA01000019">
    <property type="protein sequence ID" value="PIP61684.1"/>
    <property type="molecule type" value="Genomic_DNA"/>
</dbReference>
<feature type="transmembrane region" description="Helical" evidence="1">
    <location>
        <begin position="126"/>
        <end position="147"/>
    </location>
</feature>
<feature type="transmembrane region" description="Helical" evidence="1">
    <location>
        <begin position="153"/>
        <end position="171"/>
    </location>
</feature>
<feature type="transmembrane region" description="Helical" evidence="1">
    <location>
        <begin position="293"/>
        <end position="310"/>
    </location>
</feature>
<feature type="transmembrane region" description="Helical" evidence="1">
    <location>
        <begin position="452"/>
        <end position="475"/>
    </location>
</feature>
<feature type="transmembrane region" description="Helical" evidence="1">
    <location>
        <begin position="316"/>
        <end position="333"/>
    </location>
</feature>
<evidence type="ECO:0008006" key="4">
    <source>
        <dbReference type="Google" id="ProtNLM"/>
    </source>
</evidence>
<keyword evidence="1" id="KW-0472">Membrane</keyword>
<evidence type="ECO:0000313" key="3">
    <source>
        <dbReference type="Proteomes" id="UP000231246"/>
    </source>
</evidence>
<sequence length="558" mass="61159">MGWVVVIVGIVLLYLRMQKLDERITQLEGKTTPNINIAPTEIKSQPTSRLEVQPSGLELFWNWFKADWPLKVGAFLILLGFVWLVSYAFLNNWIGPVGRITLGLIAGLAILVGGERRLSISRTQGTVLVFLGGAVTLITIASAQFVYQMFPAFVALGMSFVVMVLMAVISIRYNDQPLIIAALVAGALGPIITGGEGGSIVALYSYLLVVTVGSLWVVRFKGWRFLVILSMVMISLYSIDFFSPMSRYVLERYTPLEIIQLKFFAVTFGNIFYLASVLAIVRARSADRVDQATAVLVGLFALGWINGIAVEHLRGLLSLSVSLAFMAASYAVFKITKLKAPVYAYAGTAIMLLVAATAYEFEGPVLAIAFALEAAILPIIATRFLNKQIGMSLLFYFILPIIFSLESFNAYAWTNGIWHDDFFTLLAVTFGMLGAGAYFVQNSENTGKIQLAPKALLILGGAYALATTWLTIHALDISSGLSSMLTLGIFTGVGLTAYLKGELDSQKVLERFGLGVIIFVIARLLLVEIWDMVLAWRIITFFVIGTALMATVLLRKRK</sequence>
<evidence type="ECO:0000313" key="2">
    <source>
        <dbReference type="EMBL" id="PIP61684.1"/>
    </source>
</evidence>
<dbReference type="AlphaFoldDB" id="A0A2H0BVQ6"/>
<comment type="caution">
    <text evidence="2">The sequence shown here is derived from an EMBL/GenBank/DDBJ whole genome shotgun (WGS) entry which is preliminary data.</text>
</comment>
<feature type="transmembrane region" description="Helical" evidence="1">
    <location>
        <begin position="536"/>
        <end position="554"/>
    </location>
</feature>
<feature type="transmembrane region" description="Helical" evidence="1">
    <location>
        <begin position="96"/>
        <end position="114"/>
    </location>
</feature>
<evidence type="ECO:0000256" key="1">
    <source>
        <dbReference type="SAM" id="Phobius"/>
    </source>
</evidence>
<keyword evidence="1" id="KW-0812">Transmembrane</keyword>
<feature type="transmembrane region" description="Helical" evidence="1">
    <location>
        <begin position="393"/>
        <end position="410"/>
    </location>
</feature>
<dbReference type="InterPro" id="IPR019286">
    <property type="entry name" value="DUF2339_TM"/>
</dbReference>
<feature type="transmembrane region" description="Helical" evidence="1">
    <location>
        <begin position="178"/>
        <end position="195"/>
    </location>
</feature>
<feature type="transmembrane region" description="Helical" evidence="1">
    <location>
        <begin position="365"/>
        <end position="386"/>
    </location>
</feature>
<feature type="transmembrane region" description="Helical" evidence="1">
    <location>
        <begin position="225"/>
        <end position="243"/>
    </location>
</feature>
<feature type="transmembrane region" description="Helical" evidence="1">
    <location>
        <begin position="422"/>
        <end position="440"/>
    </location>
</feature>
<keyword evidence="1" id="KW-1133">Transmembrane helix</keyword>
<dbReference type="PANTHER" id="PTHR38434">
    <property type="entry name" value="BLL2549 PROTEIN"/>
    <property type="match status" value="1"/>
</dbReference>
<gene>
    <name evidence="2" type="ORF">COW99_02850</name>
</gene>
<feature type="transmembrane region" description="Helical" evidence="1">
    <location>
        <begin position="201"/>
        <end position="218"/>
    </location>
</feature>